<evidence type="ECO:0000313" key="2">
    <source>
        <dbReference type="EMBL" id="EKV10991.1"/>
    </source>
</evidence>
<protein>
    <recommendedName>
        <fullName evidence="1">DUF4246 domain-containing protein</fullName>
    </recommendedName>
</protein>
<organism evidence="2 3">
    <name type="scientific">Penicillium digitatum (strain PHI26 / CECT 20796)</name>
    <name type="common">Green mold</name>
    <dbReference type="NCBI Taxonomy" id="1170229"/>
    <lineage>
        <taxon>Eukaryota</taxon>
        <taxon>Fungi</taxon>
        <taxon>Dikarya</taxon>
        <taxon>Ascomycota</taxon>
        <taxon>Pezizomycotina</taxon>
        <taxon>Eurotiomycetes</taxon>
        <taxon>Eurotiomycetidae</taxon>
        <taxon>Eurotiales</taxon>
        <taxon>Aspergillaceae</taxon>
        <taxon>Penicillium</taxon>
    </lineage>
</organism>
<feature type="domain" description="DUF4246" evidence="1">
    <location>
        <begin position="44"/>
        <end position="118"/>
    </location>
</feature>
<comment type="caution">
    <text evidence="2">The sequence shown here is derived from an EMBL/GenBank/DDBJ whole genome shotgun (WGS) entry which is preliminary data.</text>
</comment>
<dbReference type="EMBL" id="AKCT01000215">
    <property type="protein sequence ID" value="EKV10991.1"/>
    <property type="molecule type" value="Genomic_DNA"/>
</dbReference>
<evidence type="ECO:0000259" key="1">
    <source>
        <dbReference type="Pfam" id="PF14033"/>
    </source>
</evidence>
<sequence length="130" mass="14761">MTTAMNRWTDLPNWHVDVFTGVVVARWRRDSATCIGMKPLLSDRAWAWCGRELRDKANEWCQKRSIQVVNTGSCVCQSDPVTALRTGELAGEFQRAVLPVLRTLMQSGLLDWRSKCSSKYCRPERVSAGQ</sequence>
<evidence type="ECO:0000313" key="3">
    <source>
        <dbReference type="Proteomes" id="UP000009882"/>
    </source>
</evidence>
<dbReference type="Pfam" id="PF14033">
    <property type="entry name" value="DUF4246"/>
    <property type="match status" value="1"/>
</dbReference>
<dbReference type="OrthoDB" id="415532at2759"/>
<dbReference type="AlphaFoldDB" id="K9GCK3"/>
<dbReference type="HOGENOM" id="CLU_1938855_0_0_1"/>
<accession>K9GCK3</accession>
<dbReference type="STRING" id="1170229.K9GCK3"/>
<dbReference type="Proteomes" id="UP000009882">
    <property type="component" value="Unassembled WGS sequence"/>
</dbReference>
<gene>
    <name evidence="2" type="ORF">PDIG_53090</name>
</gene>
<reference evidence="3" key="1">
    <citation type="journal article" date="2012" name="BMC Genomics">
        <title>Genome sequence of the necrotrophic fungus Penicillium digitatum, the main postharvest pathogen of citrus.</title>
        <authorList>
            <person name="Marcet-Houben M."/>
            <person name="Ballester A.-R."/>
            <person name="de la Fuente B."/>
            <person name="Harries E."/>
            <person name="Marcos J.F."/>
            <person name="Gonzalez-Candelas L."/>
            <person name="Gabaldon T."/>
        </authorList>
    </citation>
    <scope>NUCLEOTIDE SEQUENCE [LARGE SCALE GENOMIC DNA]</scope>
    <source>
        <strain evidence="3">PHI26 / CECT 20796</strain>
    </source>
</reference>
<keyword evidence="3" id="KW-1185">Reference proteome</keyword>
<proteinExistence type="predicted"/>
<dbReference type="InParanoid" id="K9GCK3"/>
<dbReference type="InterPro" id="IPR049192">
    <property type="entry name" value="DUF4246_C"/>
</dbReference>
<name>K9GCK3_PEND2</name>